<evidence type="ECO:0000256" key="1">
    <source>
        <dbReference type="SAM" id="Phobius"/>
    </source>
</evidence>
<name>A0A7Y3W5N3_9PROT</name>
<dbReference type="EMBL" id="JABFCX010000003">
    <property type="protein sequence ID" value="NNU16461.1"/>
    <property type="molecule type" value="Genomic_DNA"/>
</dbReference>
<dbReference type="AlphaFoldDB" id="A0A7Y3W5N3"/>
<evidence type="ECO:0000313" key="3">
    <source>
        <dbReference type="Proteomes" id="UP000536835"/>
    </source>
</evidence>
<evidence type="ECO:0000313" key="2">
    <source>
        <dbReference type="EMBL" id="NNU16461.1"/>
    </source>
</evidence>
<accession>A0A7Y3W5N3</accession>
<keyword evidence="3" id="KW-1185">Reference proteome</keyword>
<reference evidence="2 3" key="1">
    <citation type="submission" date="2020-05" db="EMBL/GenBank/DDBJ databases">
        <title>Parvularcula mediterraneae sp. nov., isolated from polypropylene straw from shallow seawater of the seashore of Laganas in Zakynthos island, Greece.</title>
        <authorList>
            <person name="Szabo I."/>
            <person name="Al-Omari J."/>
            <person name="Rado J."/>
            <person name="Szerdahelyi G.S."/>
        </authorList>
    </citation>
    <scope>NUCLEOTIDE SEQUENCE [LARGE SCALE GENOMIC DNA]</scope>
    <source>
        <strain evidence="2 3">ZS-1/3</strain>
    </source>
</reference>
<keyword evidence="1" id="KW-0472">Membrane</keyword>
<sequence length="161" mass="18460">MKSFEKSVSSFGNKSTPKIRKDLQRLVKITNFEGYLDHKTSEEVYKSINEYILLTEDLEKTIIEDFGNLQSTLSESEEYIGSASRALESIVDSRIRIDDFKKRIFDRWLVVVFATITLFISLVYGSFIRSDFCTRAGQNSCDATEASEVSERLLPITEPVY</sequence>
<keyword evidence="1" id="KW-1133">Transmembrane helix</keyword>
<proteinExistence type="predicted"/>
<organism evidence="2 3">
    <name type="scientific">Parvularcula mediterranea</name>
    <dbReference type="NCBI Taxonomy" id="2732508"/>
    <lineage>
        <taxon>Bacteria</taxon>
        <taxon>Pseudomonadati</taxon>
        <taxon>Pseudomonadota</taxon>
        <taxon>Alphaproteobacteria</taxon>
        <taxon>Parvularculales</taxon>
        <taxon>Parvularculaceae</taxon>
        <taxon>Parvularcula</taxon>
    </lineage>
</organism>
<dbReference type="RefSeq" id="WP_173198932.1">
    <property type="nucleotide sequence ID" value="NZ_JABFCX010000003.1"/>
</dbReference>
<protein>
    <submittedName>
        <fullName evidence="2">Uncharacterized protein</fullName>
    </submittedName>
</protein>
<dbReference type="Proteomes" id="UP000536835">
    <property type="component" value="Unassembled WGS sequence"/>
</dbReference>
<keyword evidence="1" id="KW-0812">Transmembrane</keyword>
<gene>
    <name evidence="2" type="ORF">HK107_09030</name>
</gene>
<comment type="caution">
    <text evidence="2">The sequence shown here is derived from an EMBL/GenBank/DDBJ whole genome shotgun (WGS) entry which is preliminary data.</text>
</comment>
<feature type="transmembrane region" description="Helical" evidence="1">
    <location>
        <begin position="108"/>
        <end position="127"/>
    </location>
</feature>